<evidence type="ECO:0000313" key="6">
    <source>
        <dbReference type="Proteomes" id="UP000536909"/>
    </source>
</evidence>
<dbReference type="RefSeq" id="WP_129120097.1">
    <property type="nucleotide sequence ID" value="NZ_BSUI01000004.1"/>
</dbReference>
<dbReference type="Proteomes" id="UP000308000">
    <property type="component" value="Unassembled WGS sequence"/>
</dbReference>
<dbReference type="InterPro" id="IPR037914">
    <property type="entry name" value="SpoVT-AbrB_sf"/>
</dbReference>
<organism evidence="4 5">
    <name type="scientific">Deinococcus metallilatus</name>
    <dbReference type="NCBI Taxonomy" id="1211322"/>
    <lineage>
        <taxon>Bacteria</taxon>
        <taxon>Thermotogati</taxon>
        <taxon>Deinococcota</taxon>
        <taxon>Deinococci</taxon>
        <taxon>Deinococcales</taxon>
        <taxon>Deinococcaceae</taxon>
        <taxon>Deinococcus</taxon>
    </lineage>
</organism>
<dbReference type="Gene3D" id="2.10.260.10">
    <property type="match status" value="1"/>
</dbReference>
<evidence type="ECO:0000259" key="2">
    <source>
        <dbReference type="PROSITE" id="PS51740"/>
    </source>
</evidence>
<dbReference type="Proteomes" id="UP000536909">
    <property type="component" value="Unassembled WGS sequence"/>
</dbReference>
<evidence type="ECO:0000313" key="4">
    <source>
        <dbReference type="EMBL" id="TLK23688.1"/>
    </source>
</evidence>
<protein>
    <submittedName>
        <fullName evidence="3">AbrB family looped-hinge helix DNA binding protein</fullName>
    </submittedName>
    <submittedName>
        <fullName evidence="4">AbrB/MazE/SpoVT family DNA-binding domain-containing protein</fullName>
    </submittedName>
</protein>
<reference evidence="4 5" key="1">
    <citation type="submission" date="2019-04" db="EMBL/GenBank/DDBJ databases">
        <title>Deinococcus metalilatus MA1002 mutant No.5.</title>
        <authorList>
            <person name="Park W."/>
            <person name="Park C."/>
        </authorList>
    </citation>
    <scope>NUCLEOTIDE SEQUENCE [LARGE SCALE GENOMIC DNA]</scope>
    <source>
        <strain evidence="4 5">MA1002-m5</strain>
    </source>
</reference>
<proteinExistence type="predicted"/>
<dbReference type="AlphaFoldDB" id="A0AAJ5F1B4"/>
<dbReference type="EMBL" id="VBRC01000012">
    <property type="protein sequence ID" value="TLK23688.1"/>
    <property type="molecule type" value="Genomic_DNA"/>
</dbReference>
<gene>
    <name evidence="4" type="ORF">FCS05_15820</name>
    <name evidence="3" type="ORF">HNQ10_003060</name>
</gene>
<dbReference type="Pfam" id="PF04014">
    <property type="entry name" value="MazE_antitoxin"/>
    <property type="match status" value="1"/>
</dbReference>
<dbReference type="SUPFAM" id="SSF89447">
    <property type="entry name" value="AbrB/MazE/MraZ-like"/>
    <property type="match status" value="1"/>
</dbReference>
<sequence length="83" mass="9086">MKRATLTSKGQVTIPAEIREALHLQAGDRLILSLTENGFTASVERTPKVEDVRGIFKHAARPGTTRAEERAAVEEAVARKYGL</sequence>
<keyword evidence="1 4" id="KW-0238">DNA-binding</keyword>
<dbReference type="GO" id="GO:0003677">
    <property type="term" value="F:DNA binding"/>
    <property type="evidence" value="ECO:0007669"/>
    <property type="project" value="UniProtKB-UniRule"/>
</dbReference>
<dbReference type="PROSITE" id="PS51740">
    <property type="entry name" value="SPOVT_ABRB"/>
    <property type="match status" value="1"/>
</dbReference>
<name>A0AAJ5F1B4_9DEIO</name>
<feature type="domain" description="SpoVT-AbrB" evidence="2">
    <location>
        <begin position="1"/>
        <end position="46"/>
    </location>
</feature>
<keyword evidence="6" id="KW-1185">Reference proteome</keyword>
<comment type="caution">
    <text evidence="4">The sequence shown here is derived from an EMBL/GenBank/DDBJ whole genome shotgun (WGS) entry which is preliminary data.</text>
</comment>
<reference evidence="3 6" key="2">
    <citation type="submission" date="2020-08" db="EMBL/GenBank/DDBJ databases">
        <title>Genomic Encyclopedia of Type Strains, Phase IV (KMG-IV): sequencing the most valuable type-strain genomes for metagenomic binning, comparative biology and taxonomic classification.</title>
        <authorList>
            <person name="Goeker M."/>
        </authorList>
    </citation>
    <scope>NUCLEOTIDE SEQUENCE [LARGE SCALE GENOMIC DNA]</scope>
    <source>
        <strain evidence="3 6">DSM 105434</strain>
    </source>
</reference>
<accession>A0AAJ5F1B4</accession>
<evidence type="ECO:0000313" key="5">
    <source>
        <dbReference type="Proteomes" id="UP000308000"/>
    </source>
</evidence>
<dbReference type="InterPro" id="IPR007159">
    <property type="entry name" value="SpoVT-AbrB_dom"/>
</dbReference>
<evidence type="ECO:0000256" key="1">
    <source>
        <dbReference type="PROSITE-ProRule" id="PRU01076"/>
    </source>
</evidence>
<dbReference type="SMART" id="SM00966">
    <property type="entry name" value="SpoVT_AbrB"/>
    <property type="match status" value="1"/>
</dbReference>
<dbReference type="NCBIfam" id="TIGR01439">
    <property type="entry name" value="lp_hng_hel_AbrB"/>
    <property type="match status" value="1"/>
</dbReference>
<evidence type="ECO:0000313" key="3">
    <source>
        <dbReference type="EMBL" id="MBB5296218.1"/>
    </source>
</evidence>
<dbReference type="EMBL" id="JACHFV010000010">
    <property type="protein sequence ID" value="MBB5296218.1"/>
    <property type="molecule type" value="Genomic_DNA"/>
</dbReference>